<proteinExistence type="predicted"/>
<organism evidence="1">
    <name type="scientific">Lepeophtheirus salmonis</name>
    <name type="common">Salmon louse</name>
    <name type="synonym">Caligus salmonis</name>
    <dbReference type="NCBI Taxonomy" id="72036"/>
    <lineage>
        <taxon>Eukaryota</taxon>
        <taxon>Metazoa</taxon>
        <taxon>Ecdysozoa</taxon>
        <taxon>Arthropoda</taxon>
        <taxon>Crustacea</taxon>
        <taxon>Multicrustacea</taxon>
        <taxon>Hexanauplia</taxon>
        <taxon>Copepoda</taxon>
        <taxon>Siphonostomatoida</taxon>
        <taxon>Caligidae</taxon>
        <taxon>Lepeophtheirus</taxon>
    </lineage>
</organism>
<evidence type="ECO:0000313" key="1">
    <source>
        <dbReference type="EMBL" id="CDW40534.1"/>
    </source>
</evidence>
<reference evidence="1" key="1">
    <citation type="submission" date="2014-05" db="EMBL/GenBank/DDBJ databases">
        <authorList>
            <person name="Chronopoulou M."/>
        </authorList>
    </citation>
    <scope>NUCLEOTIDE SEQUENCE</scope>
    <source>
        <tissue evidence="1">Whole organism</tissue>
    </source>
</reference>
<accession>A0A0K2UQJ8</accession>
<dbReference type="AlphaFoldDB" id="A0A0K2UQJ8"/>
<sequence>MYDEVTVIKLMIRLIKTSNTGIKSTVWNKETYIPPSATLPLKLYPKCTLFCLLIFLENFFIDLIP</sequence>
<dbReference type="EMBL" id="HACA01023173">
    <property type="protein sequence ID" value="CDW40534.1"/>
    <property type="molecule type" value="Transcribed_RNA"/>
</dbReference>
<name>A0A0K2UQJ8_LEPSM</name>
<protein>
    <submittedName>
        <fullName evidence="1">Uncharacterized protein</fullName>
    </submittedName>
</protein>